<dbReference type="Proteomes" id="UP000322634">
    <property type="component" value="Unassembled WGS sequence"/>
</dbReference>
<dbReference type="AlphaFoldDB" id="A0A5D0TSF1"/>
<name>A0A5D0TSF1_9ACTN</name>
<evidence type="ECO:0000313" key="2">
    <source>
        <dbReference type="Proteomes" id="UP000322634"/>
    </source>
</evidence>
<sequence length="179" mass="19408">MTARRAQWHARGYGGPITHVALDYGLTLTSSLDPVDLMTGMRPVTPQAKAAVRALDEVGVTLALVSETGPGRDRRPALRAAGLDALFEGRVYLSHELGLTKASRLFYRHVLDDLGIQPGELLVCGNNLRTDVAVPARLRIRAVLLGSQTARYKLPPNTTLITRIGDLPDLLTGKRTLHA</sequence>
<dbReference type="EMBL" id="VSFF01000016">
    <property type="protein sequence ID" value="TYC08694.1"/>
    <property type="molecule type" value="Genomic_DNA"/>
</dbReference>
<protein>
    <submittedName>
        <fullName evidence="1">HAD family hydrolase</fullName>
    </submittedName>
</protein>
<reference evidence="1 2" key="1">
    <citation type="submission" date="2019-08" db="EMBL/GenBank/DDBJ databases">
        <title>Actinomadura sp. nov. CYP1-5 isolated from mountain soil.</title>
        <authorList>
            <person name="Songsumanus A."/>
            <person name="Kuncharoen N."/>
            <person name="Kudo T."/>
            <person name="Yuki M."/>
            <person name="Igarashi Y."/>
            <person name="Tanasupawat S."/>
        </authorList>
    </citation>
    <scope>NUCLEOTIDE SEQUENCE [LARGE SCALE GENOMIC DNA]</scope>
    <source>
        <strain evidence="1 2">GKU157</strain>
    </source>
</reference>
<gene>
    <name evidence="1" type="ORF">FXF65_38100</name>
</gene>
<dbReference type="GO" id="GO:0016787">
    <property type="term" value="F:hydrolase activity"/>
    <property type="evidence" value="ECO:0007669"/>
    <property type="project" value="UniProtKB-KW"/>
</dbReference>
<dbReference type="SUPFAM" id="SSF56784">
    <property type="entry name" value="HAD-like"/>
    <property type="match status" value="1"/>
</dbReference>
<dbReference type="InterPro" id="IPR023214">
    <property type="entry name" value="HAD_sf"/>
</dbReference>
<keyword evidence="2" id="KW-1185">Reference proteome</keyword>
<dbReference type="RefSeq" id="WP_148355083.1">
    <property type="nucleotide sequence ID" value="NZ_JBHSBF010000026.1"/>
</dbReference>
<dbReference type="OrthoDB" id="3474760at2"/>
<comment type="caution">
    <text evidence="1">The sequence shown here is derived from an EMBL/GenBank/DDBJ whole genome shotgun (WGS) entry which is preliminary data.</text>
</comment>
<evidence type="ECO:0000313" key="1">
    <source>
        <dbReference type="EMBL" id="TYC08694.1"/>
    </source>
</evidence>
<proteinExistence type="predicted"/>
<keyword evidence="1" id="KW-0378">Hydrolase</keyword>
<organism evidence="1 2">
    <name type="scientific">Actinomadura syzygii</name>
    <dbReference type="NCBI Taxonomy" id="1427538"/>
    <lineage>
        <taxon>Bacteria</taxon>
        <taxon>Bacillati</taxon>
        <taxon>Actinomycetota</taxon>
        <taxon>Actinomycetes</taxon>
        <taxon>Streptosporangiales</taxon>
        <taxon>Thermomonosporaceae</taxon>
        <taxon>Actinomadura</taxon>
    </lineage>
</organism>
<accession>A0A5D0TSF1</accession>
<dbReference type="Gene3D" id="3.40.50.1000">
    <property type="entry name" value="HAD superfamily/HAD-like"/>
    <property type="match status" value="1"/>
</dbReference>
<dbReference type="InterPro" id="IPR036412">
    <property type="entry name" value="HAD-like_sf"/>
</dbReference>
<dbReference type="Pfam" id="PF00702">
    <property type="entry name" value="Hydrolase"/>
    <property type="match status" value="1"/>
</dbReference>